<dbReference type="CDD" id="cd24015">
    <property type="entry name" value="ASKHA_NBD_PanK-III"/>
    <property type="match status" value="1"/>
</dbReference>
<dbReference type="RefSeq" id="WP_119016468.1">
    <property type="nucleotide sequence ID" value="NZ_QXEV01000015.1"/>
</dbReference>
<evidence type="ECO:0000256" key="3">
    <source>
        <dbReference type="ARBA" id="ARBA00004496"/>
    </source>
</evidence>
<evidence type="ECO:0000256" key="10">
    <source>
        <dbReference type="ARBA" id="ARBA00022777"/>
    </source>
</evidence>
<dbReference type="HAMAP" id="MF_01274">
    <property type="entry name" value="Pantothen_kinase_3"/>
    <property type="match status" value="1"/>
</dbReference>
<dbReference type="PANTHER" id="PTHR34265:SF1">
    <property type="entry name" value="TYPE III PANTOTHENATE KINASE"/>
    <property type="match status" value="1"/>
</dbReference>
<evidence type="ECO:0000256" key="2">
    <source>
        <dbReference type="ARBA" id="ARBA00001958"/>
    </source>
</evidence>
<comment type="subcellular location">
    <subcellularLocation>
        <location evidence="3 16">Cytoplasm</location>
    </subcellularLocation>
</comment>
<dbReference type="GO" id="GO:0015937">
    <property type="term" value="P:coenzyme A biosynthetic process"/>
    <property type="evidence" value="ECO:0007669"/>
    <property type="project" value="UniProtKB-UniRule"/>
</dbReference>
<evidence type="ECO:0000256" key="7">
    <source>
        <dbReference type="ARBA" id="ARBA00022490"/>
    </source>
</evidence>
<dbReference type="EC" id="2.7.1.33" evidence="6 16"/>
<comment type="pathway">
    <text evidence="4 16">Cofactor biosynthesis; coenzyme A biosynthesis; CoA from (R)-pantothenate: step 1/5.</text>
</comment>
<dbReference type="InterPro" id="IPR004619">
    <property type="entry name" value="Type_III_PanK"/>
</dbReference>
<keyword evidence="12 16" id="KW-0630">Potassium</keyword>
<dbReference type="NCBIfam" id="TIGR00671">
    <property type="entry name" value="baf"/>
    <property type="match status" value="1"/>
</dbReference>
<protein>
    <recommendedName>
        <fullName evidence="15 16">Type III pantothenate kinase</fullName>
        <ecNumber evidence="6 16">2.7.1.33</ecNumber>
    </recommendedName>
    <alternativeName>
        <fullName evidence="16">PanK-III</fullName>
    </alternativeName>
    <alternativeName>
        <fullName evidence="16">Pantothenic acid kinase</fullName>
    </alternativeName>
</protein>
<keyword evidence="18" id="KW-1185">Reference proteome</keyword>
<comment type="catalytic activity">
    <reaction evidence="1 16">
        <text>(R)-pantothenate + ATP = (R)-4'-phosphopantothenate + ADP + H(+)</text>
        <dbReference type="Rhea" id="RHEA:16373"/>
        <dbReference type="ChEBI" id="CHEBI:10986"/>
        <dbReference type="ChEBI" id="CHEBI:15378"/>
        <dbReference type="ChEBI" id="CHEBI:29032"/>
        <dbReference type="ChEBI" id="CHEBI:30616"/>
        <dbReference type="ChEBI" id="CHEBI:456216"/>
        <dbReference type="EC" id="2.7.1.33"/>
    </reaction>
</comment>
<evidence type="ECO:0000256" key="13">
    <source>
        <dbReference type="ARBA" id="ARBA00022993"/>
    </source>
</evidence>
<comment type="cofactor">
    <cofactor evidence="2">
        <name>K(+)</name>
        <dbReference type="ChEBI" id="CHEBI:29103"/>
    </cofactor>
</comment>
<keyword evidence="8 16" id="KW-0808">Transferase</keyword>
<dbReference type="GO" id="GO:0005524">
    <property type="term" value="F:ATP binding"/>
    <property type="evidence" value="ECO:0007669"/>
    <property type="project" value="UniProtKB-UniRule"/>
</dbReference>
<evidence type="ECO:0000256" key="14">
    <source>
        <dbReference type="ARBA" id="ARBA00038036"/>
    </source>
</evidence>
<evidence type="ECO:0000313" key="17">
    <source>
        <dbReference type="EMBL" id="RIA75601.1"/>
    </source>
</evidence>
<evidence type="ECO:0000256" key="11">
    <source>
        <dbReference type="ARBA" id="ARBA00022840"/>
    </source>
</evidence>
<feature type="binding site" evidence="16">
    <location>
        <begin position="102"/>
        <end position="105"/>
    </location>
    <ligand>
        <name>substrate</name>
    </ligand>
</feature>
<feature type="binding site" evidence="16">
    <location>
        <position position="123"/>
    </location>
    <ligand>
        <name>K(+)</name>
        <dbReference type="ChEBI" id="CHEBI:29103"/>
    </ligand>
</feature>
<dbReference type="GO" id="GO:0004594">
    <property type="term" value="F:pantothenate kinase activity"/>
    <property type="evidence" value="ECO:0007669"/>
    <property type="project" value="UniProtKB-UniRule"/>
</dbReference>
<comment type="subunit">
    <text evidence="5 16">Homodimer.</text>
</comment>
<evidence type="ECO:0000256" key="8">
    <source>
        <dbReference type="ARBA" id="ARBA00022679"/>
    </source>
</evidence>
<organism evidence="17 18">
    <name type="scientific">Anaeroplasma bactoclasticum</name>
    <dbReference type="NCBI Taxonomy" id="2088"/>
    <lineage>
        <taxon>Bacteria</taxon>
        <taxon>Bacillati</taxon>
        <taxon>Mycoplasmatota</taxon>
        <taxon>Mollicutes</taxon>
        <taxon>Anaeroplasmatales</taxon>
        <taxon>Anaeroplasmataceae</taxon>
        <taxon>Anaeroplasma</taxon>
    </lineage>
</organism>
<keyword evidence="16" id="KW-0479">Metal-binding</keyword>
<dbReference type="InParanoid" id="A0A397RYX5"/>
<feature type="binding site" evidence="16">
    <location>
        <position position="177"/>
    </location>
    <ligand>
        <name>substrate</name>
    </ligand>
</feature>
<comment type="similarity">
    <text evidence="14 16">Belongs to the type III pantothenate kinase family.</text>
</comment>
<evidence type="ECO:0000256" key="4">
    <source>
        <dbReference type="ARBA" id="ARBA00005225"/>
    </source>
</evidence>
<feature type="active site" description="Proton acceptor" evidence="16">
    <location>
        <position position="104"/>
    </location>
</feature>
<comment type="caution">
    <text evidence="16">Lacks conserved residue(s) required for the propagation of feature annotation.</text>
</comment>
<evidence type="ECO:0000256" key="16">
    <source>
        <dbReference type="HAMAP-Rule" id="MF_01274"/>
    </source>
</evidence>
<evidence type="ECO:0000256" key="6">
    <source>
        <dbReference type="ARBA" id="ARBA00012102"/>
    </source>
</evidence>
<comment type="cofactor">
    <cofactor evidence="16">
        <name>NH4(+)</name>
        <dbReference type="ChEBI" id="CHEBI:28938"/>
    </cofactor>
    <cofactor evidence="16">
        <name>K(+)</name>
        <dbReference type="ChEBI" id="CHEBI:29103"/>
    </cofactor>
    <text evidence="16">A monovalent cation. Ammonium or potassium.</text>
</comment>
<evidence type="ECO:0000256" key="5">
    <source>
        <dbReference type="ARBA" id="ARBA00011738"/>
    </source>
</evidence>
<dbReference type="GO" id="GO:0005737">
    <property type="term" value="C:cytoplasm"/>
    <property type="evidence" value="ECO:0007669"/>
    <property type="project" value="UniProtKB-SubCell"/>
</dbReference>
<feature type="binding site" evidence="16">
    <location>
        <begin position="6"/>
        <end position="13"/>
    </location>
    <ligand>
        <name>ATP</name>
        <dbReference type="ChEBI" id="CHEBI:30616"/>
    </ligand>
</feature>
<keyword evidence="11 16" id="KW-0067">ATP-binding</keyword>
<name>A0A397RYX5_9MOLU</name>
<comment type="caution">
    <text evidence="17">The sequence shown here is derived from an EMBL/GenBank/DDBJ whole genome shotgun (WGS) entry which is preliminary data.</text>
</comment>
<proteinExistence type="inferred from homology"/>
<dbReference type="Gene3D" id="3.30.420.40">
    <property type="match status" value="2"/>
</dbReference>
<comment type="function">
    <text evidence="16">Catalyzes the phosphorylation of pantothenate (Pan), the first step in CoA biosynthesis.</text>
</comment>
<accession>A0A397RYX5</accession>
<dbReference type="EMBL" id="QXEV01000015">
    <property type="protein sequence ID" value="RIA75601.1"/>
    <property type="molecule type" value="Genomic_DNA"/>
</dbReference>
<dbReference type="GO" id="GO:0046872">
    <property type="term" value="F:metal ion binding"/>
    <property type="evidence" value="ECO:0007669"/>
    <property type="project" value="UniProtKB-KW"/>
</dbReference>
<reference evidence="17 18" key="1">
    <citation type="submission" date="2018-08" db="EMBL/GenBank/DDBJ databases">
        <title>Genomic Encyclopedia of Archaeal and Bacterial Type Strains, Phase II (KMG-II): from individual species to whole genera.</title>
        <authorList>
            <person name="Goeker M."/>
        </authorList>
    </citation>
    <scope>NUCLEOTIDE SEQUENCE [LARGE SCALE GENOMIC DNA]</scope>
    <source>
        <strain evidence="17 18">ATCC 27112</strain>
    </source>
</reference>
<dbReference type="Pfam" id="PF03309">
    <property type="entry name" value="Pan_kinase"/>
    <property type="match status" value="1"/>
</dbReference>
<evidence type="ECO:0000256" key="12">
    <source>
        <dbReference type="ARBA" id="ARBA00022958"/>
    </source>
</evidence>
<dbReference type="PANTHER" id="PTHR34265">
    <property type="entry name" value="TYPE III PANTOTHENATE KINASE"/>
    <property type="match status" value="1"/>
</dbReference>
<evidence type="ECO:0000313" key="18">
    <source>
        <dbReference type="Proteomes" id="UP000266506"/>
    </source>
</evidence>
<keyword evidence="10 16" id="KW-0418">Kinase</keyword>
<dbReference type="SUPFAM" id="SSF53067">
    <property type="entry name" value="Actin-like ATPase domain"/>
    <property type="match status" value="2"/>
</dbReference>
<gene>
    <name evidence="16" type="primary">coaX</name>
    <name evidence="17" type="ORF">EI71_01339</name>
</gene>
<dbReference type="InterPro" id="IPR043129">
    <property type="entry name" value="ATPase_NBD"/>
</dbReference>
<dbReference type="AlphaFoldDB" id="A0A397RYX5"/>
<evidence type="ECO:0000256" key="9">
    <source>
        <dbReference type="ARBA" id="ARBA00022741"/>
    </source>
</evidence>
<evidence type="ECO:0000256" key="15">
    <source>
        <dbReference type="ARBA" id="ARBA00040883"/>
    </source>
</evidence>
<dbReference type="FunCoup" id="A0A397RYX5">
    <property type="interactions" value="261"/>
</dbReference>
<dbReference type="UniPathway" id="UPA00241">
    <property type="reaction ID" value="UER00352"/>
</dbReference>
<dbReference type="Proteomes" id="UP000266506">
    <property type="component" value="Unassembled WGS sequence"/>
</dbReference>
<keyword evidence="9 16" id="KW-0547">Nucleotide-binding</keyword>
<dbReference type="OrthoDB" id="9804707at2"/>
<feature type="binding site" evidence="16">
    <location>
        <position position="126"/>
    </location>
    <ligand>
        <name>ATP</name>
        <dbReference type="ChEBI" id="CHEBI:30616"/>
    </ligand>
</feature>
<sequence length="250" mass="26924">MVLLVDIGNSNIVFGFSDKKSISNTFRLKTFTDKTSDEYYLLIRTMLNSYEIEDVIISSVVPIVTSALKKVFQSYYNIEAKIIGPGIKTGVSLKVDDPKTVGADMICDCAGALEDYPEVILVDLGTATKYIYMKNATFLGCSIAPGVSISLKSLVSSAALLPNVELVTPKKAIGTNTIACIQSGVVLGAAAQVDGMIDRIMEEIHNPNIPVIATGGLSRLIVPLCKHSITQKDNLTLDGLLEIYKRNMAA</sequence>
<evidence type="ECO:0000256" key="1">
    <source>
        <dbReference type="ARBA" id="ARBA00001206"/>
    </source>
</evidence>
<keyword evidence="7 16" id="KW-0963">Cytoplasm</keyword>
<keyword evidence="13 16" id="KW-0173">Coenzyme A biosynthesis</keyword>